<dbReference type="SUPFAM" id="SSF55781">
    <property type="entry name" value="GAF domain-like"/>
    <property type="match status" value="2"/>
</dbReference>
<keyword evidence="6" id="KW-0418">Kinase</keyword>
<dbReference type="AlphaFoldDB" id="A0A7S9DWK3"/>
<dbReference type="InterPro" id="IPR001294">
    <property type="entry name" value="Phytochrome"/>
</dbReference>
<accession>A0A7S9DWK3</accession>
<dbReference type="Gene3D" id="3.30.450.270">
    <property type="match status" value="1"/>
</dbReference>
<dbReference type="GO" id="GO:0009584">
    <property type="term" value="P:detection of visible light"/>
    <property type="evidence" value="ECO:0007669"/>
    <property type="project" value="InterPro"/>
</dbReference>
<dbReference type="Pfam" id="PF01590">
    <property type="entry name" value="GAF"/>
    <property type="match status" value="1"/>
</dbReference>
<dbReference type="Pfam" id="PF08446">
    <property type="entry name" value="PAS_2"/>
    <property type="match status" value="1"/>
</dbReference>
<dbReference type="GO" id="GO:0000160">
    <property type="term" value="P:phosphorelay signal transduction system"/>
    <property type="evidence" value="ECO:0007669"/>
    <property type="project" value="UniProtKB-KW"/>
</dbReference>
<dbReference type="SUPFAM" id="SSF55785">
    <property type="entry name" value="PYP-like sensor domain (PAS domain)"/>
    <property type="match status" value="1"/>
</dbReference>
<organism evidence="13 14">
    <name type="scientific">Salinimonas marina</name>
    <dbReference type="NCBI Taxonomy" id="2785918"/>
    <lineage>
        <taxon>Bacteria</taxon>
        <taxon>Pseudomonadati</taxon>
        <taxon>Pseudomonadota</taxon>
        <taxon>Gammaproteobacteria</taxon>
        <taxon>Alteromonadales</taxon>
        <taxon>Alteromonadaceae</taxon>
        <taxon>Alteromonas/Salinimonas group</taxon>
        <taxon>Salinimonas</taxon>
    </lineage>
</organism>
<evidence type="ECO:0000256" key="4">
    <source>
        <dbReference type="ARBA" id="ARBA00022679"/>
    </source>
</evidence>
<evidence type="ECO:0000256" key="1">
    <source>
        <dbReference type="ARBA" id="ARBA00022543"/>
    </source>
</evidence>
<keyword evidence="7" id="KW-0067">ATP-binding</keyword>
<dbReference type="InterPro" id="IPR003018">
    <property type="entry name" value="GAF"/>
</dbReference>
<dbReference type="InterPro" id="IPR013654">
    <property type="entry name" value="PAS_2"/>
</dbReference>
<keyword evidence="4" id="KW-0808">Transferase</keyword>
<evidence type="ECO:0000256" key="6">
    <source>
        <dbReference type="ARBA" id="ARBA00022777"/>
    </source>
</evidence>
<evidence type="ECO:0000313" key="14">
    <source>
        <dbReference type="Proteomes" id="UP000595095"/>
    </source>
</evidence>
<evidence type="ECO:0000256" key="11">
    <source>
        <dbReference type="SAM" id="MobiDB-lite"/>
    </source>
</evidence>
<dbReference type="InterPro" id="IPR043150">
    <property type="entry name" value="Phytochrome_PHY_sf"/>
</dbReference>
<dbReference type="GO" id="GO:0005524">
    <property type="term" value="F:ATP binding"/>
    <property type="evidence" value="ECO:0007669"/>
    <property type="project" value="UniProtKB-KW"/>
</dbReference>
<keyword evidence="9" id="KW-0902">Two-component regulatory system</keyword>
<dbReference type="GO" id="GO:0009881">
    <property type="term" value="F:photoreceptor activity"/>
    <property type="evidence" value="ECO:0007669"/>
    <property type="project" value="UniProtKB-KW"/>
</dbReference>
<reference evidence="13 14" key="1">
    <citation type="submission" date="2020-11" db="EMBL/GenBank/DDBJ databases">
        <title>Complete genome sequence for Salinimonas sp. strain G2-b.</title>
        <authorList>
            <person name="Park S.-J."/>
        </authorList>
    </citation>
    <scope>NUCLEOTIDE SEQUENCE [LARGE SCALE GENOMIC DNA]</scope>
    <source>
        <strain evidence="13 14">G2-b</strain>
    </source>
</reference>
<evidence type="ECO:0000256" key="2">
    <source>
        <dbReference type="ARBA" id="ARBA00022553"/>
    </source>
</evidence>
<dbReference type="SMART" id="SM00065">
    <property type="entry name" value="GAF"/>
    <property type="match status" value="1"/>
</dbReference>
<dbReference type="EMBL" id="CP064795">
    <property type="protein sequence ID" value="QPG05291.1"/>
    <property type="molecule type" value="Genomic_DNA"/>
</dbReference>
<dbReference type="Gene3D" id="3.30.450.20">
    <property type="entry name" value="PAS domain"/>
    <property type="match status" value="1"/>
</dbReference>
<dbReference type="InterPro" id="IPR029016">
    <property type="entry name" value="GAF-like_dom_sf"/>
</dbReference>
<dbReference type="InterPro" id="IPR013515">
    <property type="entry name" value="Phytochrome_cen-reg"/>
</dbReference>
<dbReference type="InterPro" id="IPR035965">
    <property type="entry name" value="PAS-like_dom_sf"/>
</dbReference>
<keyword evidence="3" id="KW-0716">Sensory transduction</keyword>
<feature type="domain" description="Phytochrome chromophore attachment site" evidence="12">
    <location>
        <begin position="137"/>
        <end position="292"/>
    </location>
</feature>
<evidence type="ECO:0000256" key="7">
    <source>
        <dbReference type="ARBA" id="ARBA00022840"/>
    </source>
</evidence>
<dbReference type="PANTHER" id="PTHR43065">
    <property type="entry name" value="SENSOR HISTIDINE KINASE"/>
    <property type="match status" value="1"/>
</dbReference>
<dbReference type="PANTHER" id="PTHR43065:SF10">
    <property type="entry name" value="PEROXIDE STRESS-ACTIVATED HISTIDINE KINASE MAK3"/>
    <property type="match status" value="1"/>
</dbReference>
<dbReference type="GO" id="GO:0006355">
    <property type="term" value="P:regulation of DNA-templated transcription"/>
    <property type="evidence" value="ECO:0007669"/>
    <property type="project" value="InterPro"/>
</dbReference>
<name>A0A7S9DWK3_9ALTE</name>
<proteinExistence type="predicted"/>
<evidence type="ECO:0000256" key="5">
    <source>
        <dbReference type="ARBA" id="ARBA00022741"/>
    </source>
</evidence>
<keyword evidence="10" id="KW-0675">Receptor</keyword>
<sequence length="494" mass="55983">MDVTQLLANCEKEQLHLSGKIQSFGALMVLDEESLMVTHASRNIEHFIAGGARRLLGTDIGQLEWLREDMLSDLPQSPGQRVTFYDYVVGPHICHIRLIRSEGAVVVELEEARTPQSFMSYQALEARLYPEASEVWEEADYFNQLLNTLHEVLPYQRLMLYRFESDWVGEVVAEAVTGGDKLYQGLKFPASDIPAIARQLYFQNPSRLIPDVEAEAVEVMSIDEDTVDLTWSDLRSVSPVHLQYLTNMEVGASYSIPLIISGKLWGIVACHHPEAVSMDVTSRQTAEKLVSQFCSLFNTYRSRKRLSLLRNIEQRVDEMVRVLSGQDPDTSCQFLADILLYELNASSTALLLGGTWYQAGRDVDEHTLNQLDREIKNDFSDFIFQTQNITEHYGDGVNDPAVRGVLAIKPNFETTALRCYAFRLPEAQYSVWAGNPDKTQQKADETGTLSPRASFEKWTEARGEASREWTRENVLLAKKVRAVILREADKFLMA</sequence>
<keyword evidence="5" id="KW-0547">Nucleotide-binding</keyword>
<protein>
    <submittedName>
        <fullName evidence="13">GAF domain-containing protein</fullName>
    </submittedName>
</protein>
<keyword evidence="8" id="KW-0157">Chromophore</keyword>
<evidence type="ECO:0000256" key="8">
    <source>
        <dbReference type="ARBA" id="ARBA00022991"/>
    </source>
</evidence>
<dbReference type="Proteomes" id="UP000595095">
    <property type="component" value="Chromosome"/>
</dbReference>
<dbReference type="InterPro" id="IPR016132">
    <property type="entry name" value="Phyto_chromo_attachment"/>
</dbReference>
<keyword evidence="2" id="KW-0597">Phosphoprotein</keyword>
<keyword evidence="14" id="KW-1185">Reference proteome</keyword>
<evidence type="ECO:0000313" key="13">
    <source>
        <dbReference type="EMBL" id="QPG05291.1"/>
    </source>
</evidence>
<evidence type="ECO:0000256" key="3">
    <source>
        <dbReference type="ARBA" id="ARBA00022606"/>
    </source>
</evidence>
<feature type="region of interest" description="Disordered" evidence="11">
    <location>
        <begin position="435"/>
        <end position="457"/>
    </location>
</feature>
<dbReference type="PROSITE" id="PS50046">
    <property type="entry name" value="PHYTOCHROME_2"/>
    <property type="match status" value="1"/>
</dbReference>
<gene>
    <name evidence="13" type="ORF">IT774_14425</name>
</gene>
<evidence type="ECO:0000259" key="12">
    <source>
        <dbReference type="PROSITE" id="PS50046"/>
    </source>
</evidence>
<keyword evidence="1" id="KW-0600">Photoreceptor protein</keyword>
<dbReference type="Gene3D" id="3.30.450.40">
    <property type="match status" value="1"/>
</dbReference>
<dbReference type="Pfam" id="PF00360">
    <property type="entry name" value="PHY"/>
    <property type="match status" value="1"/>
</dbReference>
<dbReference type="GO" id="GO:0016301">
    <property type="term" value="F:kinase activity"/>
    <property type="evidence" value="ECO:0007669"/>
    <property type="project" value="UniProtKB-KW"/>
</dbReference>
<evidence type="ECO:0000256" key="10">
    <source>
        <dbReference type="ARBA" id="ARBA00023170"/>
    </source>
</evidence>
<evidence type="ECO:0000256" key="9">
    <source>
        <dbReference type="ARBA" id="ARBA00023012"/>
    </source>
</evidence>
<dbReference type="PRINTS" id="PR01033">
    <property type="entry name" value="PHYTOCHROME"/>
</dbReference>
<dbReference type="KEGG" id="smaa:IT774_14425"/>
<dbReference type="RefSeq" id="WP_195810381.1">
    <property type="nucleotide sequence ID" value="NZ_CP064795.1"/>
</dbReference>